<protein>
    <recommendedName>
        <fullName evidence="6 16">Uridine kinase</fullName>
        <ecNumber evidence="5 16">2.7.1.48</ecNumber>
    </recommendedName>
    <alternativeName>
        <fullName evidence="12 16">Cytidine monophosphokinase</fullName>
    </alternativeName>
    <alternativeName>
        <fullName evidence="13 16">Uridine monophosphokinase</fullName>
    </alternativeName>
</protein>
<evidence type="ECO:0000256" key="6">
    <source>
        <dbReference type="ARBA" id="ARBA00021478"/>
    </source>
</evidence>
<organism evidence="19 20">
    <name type="scientific">Thalassotalea euphylliae</name>
    <dbReference type="NCBI Taxonomy" id="1655234"/>
    <lineage>
        <taxon>Bacteria</taxon>
        <taxon>Pseudomonadati</taxon>
        <taxon>Pseudomonadota</taxon>
        <taxon>Gammaproteobacteria</taxon>
        <taxon>Alteromonadales</taxon>
        <taxon>Colwelliaceae</taxon>
        <taxon>Thalassotalea</taxon>
    </lineage>
</organism>
<dbReference type="OrthoDB" id="9777642at2"/>
<evidence type="ECO:0000256" key="1">
    <source>
        <dbReference type="ARBA" id="ARBA00004496"/>
    </source>
</evidence>
<reference evidence="19 20" key="1">
    <citation type="submission" date="2018-08" db="EMBL/GenBank/DDBJ databases">
        <title>Thalassotalea euphylliae genome.</title>
        <authorList>
            <person name="Summers S."/>
            <person name="Rice S.A."/>
            <person name="Freckelton M.L."/>
            <person name="Nedved B.T."/>
            <person name="Hadfield M.G."/>
        </authorList>
    </citation>
    <scope>NUCLEOTIDE SEQUENCE [LARGE SCALE GENOMIC DNA]</scope>
    <source>
        <strain evidence="19 20">H2</strain>
    </source>
</reference>
<dbReference type="GO" id="GO:0044211">
    <property type="term" value="P:CTP salvage"/>
    <property type="evidence" value="ECO:0007669"/>
    <property type="project" value="UniProtKB-UniRule"/>
</dbReference>
<comment type="caution">
    <text evidence="19">The sequence shown here is derived from an EMBL/GenBank/DDBJ whole genome shotgun (WGS) entry which is preliminary data.</text>
</comment>
<evidence type="ECO:0000259" key="18">
    <source>
        <dbReference type="Pfam" id="PF00485"/>
    </source>
</evidence>
<evidence type="ECO:0000313" key="19">
    <source>
        <dbReference type="EMBL" id="REL35530.1"/>
    </source>
</evidence>
<dbReference type="NCBIfam" id="TIGR00235">
    <property type="entry name" value="udk"/>
    <property type="match status" value="1"/>
</dbReference>
<dbReference type="AlphaFoldDB" id="A0A3E0UFA4"/>
<keyword evidence="9 16" id="KW-0547">Nucleotide-binding</keyword>
<dbReference type="GO" id="GO:0005737">
    <property type="term" value="C:cytoplasm"/>
    <property type="evidence" value="ECO:0007669"/>
    <property type="project" value="UniProtKB-SubCell"/>
</dbReference>
<evidence type="ECO:0000256" key="16">
    <source>
        <dbReference type="HAMAP-Rule" id="MF_00551"/>
    </source>
</evidence>
<comment type="catalytic activity">
    <reaction evidence="14 17">
        <text>cytidine + ATP = CMP + ADP + H(+)</text>
        <dbReference type="Rhea" id="RHEA:24674"/>
        <dbReference type="ChEBI" id="CHEBI:15378"/>
        <dbReference type="ChEBI" id="CHEBI:17562"/>
        <dbReference type="ChEBI" id="CHEBI:30616"/>
        <dbReference type="ChEBI" id="CHEBI:60377"/>
        <dbReference type="ChEBI" id="CHEBI:456216"/>
        <dbReference type="EC" id="2.7.1.48"/>
    </reaction>
</comment>
<evidence type="ECO:0000256" key="11">
    <source>
        <dbReference type="ARBA" id="ARBA00022840"/>
    </source>
</evidence>
<dbReference type="InterPro" id="IPR000764">
    <property type="entry name" value="Uridine_kinase-like"/>
</dbReference>
<dbReference type="Gene3D" id="3.40.50.300">
    <property type="entry name" value="P-loop containing nucleotide triphosphate hydrolases"/>
    <property type="match status" value="1"/>
</dbReference>
<evidence type="ECO:0000313" key="20">
    <source>
        <dbReference type="Proteomes" id="UP000256999"/>
    </source>
</evidence>
<dbReference type="GO" id="GO:0005524">
    <property type="term" value="F:ATP binding"/>
    <property type="evidence" value="ECO:0007669"/>
    <property type="project" value="UniProtKB-UniRule"/>
</dbReference>
<dbReference type="Proteomes" id="UP000256999">
    <property type="component" value="Unassembled WGS sequence"/>
</dbReference>
<dbReference type="UniPathway" id="UPA00579">
    <property type="reaction ID" value="UER00640"/>
</dbReference>
<dbReference type="HAMAP" id="MF_00551">
    <property type="entry name" value="Uridine_kinase"/>
    <property type="match status" value="1"/>
</dbReference>
<evidence type="ECO:0000256" key="17">
    <source>
        <dbReference type="RuleBase" id="RU003825"/>
    </source>
</evidence>
<evidence type="ECO:0000256" key="12">
    <source>
        <dbReference type="ARBA" id="ARBA00030641"/>
    </source>
</evidence>
<evidence type="ECO:0000256" key="2">
    <source>
        <dbReference type="ARBA" id="ARBA00004690"/>
    </source>
</evidence>
<evidence type="ECO:0000256" key="4">
    <source>
        <dbReference type="ARBA" id="ARBA00005408"/>
    </source>
</evidence>
<proteinExistence type="inferred from homology"/>
<comment type="catalytic activity">
    <reaction evidence="15 16 17">
        <text>uridine + ATP = UMP + ADP + H(+)</text>
        <dbReference type="Rhea" id="RHEA:16825"/>
        <dbReference type="ChEBI" id="CHEBI:15378"/>
        <dbReference type="ChEBI" id="CHEBI:16704"/>
        <dbReference type="ChEBI" id="CHEBI:30616"/>
        <dbReference type="ChEBI" id="CHEBI:57865"/>
        <dbReference type="ChEBI" id="CHEBI:456216"/>
        <dbReference type="EC" id="2.7.1.48"/>
    </reaction>
</comment>
<gene>
    <name evidence="16" type="primary">udk</name>
    <name evidence="19" type="ORF">DXX92_09290</name>
</gene>
<dbReference type="SUPFAM" id="SSF52540">
    <property type="entry name" value="P-loop containing nucleoside triphosphate hydrolases"/>
    <property type="match status" value="1"/>
</dbReference>
<evidence type="ECO:0000256" key="9">
    <source>
        <dbReference type="ARBA" id="ARBA00022741"/>
    </source>
</evidence>
<comment type="similarity">
    <text evidence="4 16 17">Belongs to the uridine kinase family.</text>
</comment>
<evidence type="ECO:0000256" key="5">
    <source>
        <dbReference type="ARBA" id="ARBA00012137"/>
    </source>
</evidence>
<dbReference type="GO" id="GO:0043771">
    <property type="term" value="F:cytidine kinase activity"/>
    <property type="evidence" value="ECO:0007669"/>
    <property type="project" value="RHEA"/>
</dbReference>
<dbReference type="CDD" id="cd02023">
    <property type="entry name" value="UMPK"/>
    <property type="match status" value="1"/>
</dbReference>
<keyword evidence="8 16" id="KW-0808">Transferase</keyword>
<dbReference type="EC" id="2.7.1.48" evidence="5 16"/>
<dbReference type="InterPro" id="IPR026008">
    <property type="entry name" value="Uridine_kinase"/>
</dbReference>
<evidence type="ECO:0000256" key="14">
    <source>
        <dbReference type="ARBA" id="ARBA00047436"/>
    </source>
</evidence>
<dbReference type="PRINTS" id="PR00988">
    <property type="entry name" value="URIDINKINASE"/>
</dbReference>
<comment type="pathway">
    <text evidence="3 16 17">Pyrimidine metabolism; CTP biosynthesis via salvage pathway; CTP from cytidine: step 1/3.</text>
</comment>
<dbReference type="PANTHER" id="PTHR10285">
    <property type="entry name" value="URIDINE KINASE"/>
    <property type="match status" value="1"/>
</dbReference>
<dbReference type="InterPro" id="IPR027417">
    <property type="entry name" value="P-loop_NTPase"/>
</dbReference>
<evidence type="ECO:0000256" key="3">
    <source>
        <dbReference type="ARBA" id="ARBA00004784"/>
    </source>
</evidence>
<evidence type="ECO:0000256" key="10">
    <source>
        <dbReference type="ARBA" id="ARBA00022777"/>
    </source>
</evidence>
<dbReference type="UniPathway" id="UPA00574">
    <property type="reaction ID" value="UER00637"/>
</dbReference>
<comment type="pathway">
    <text evidence="2 16 17">Pyrimidine metabolism; UMP biosynthesis via salvage pathway; UMP from uridine: step 1/1.</text>
</comment>
<keyword evidence="11 16" id="KW-0067">ATP-binding</keyword>
<dbReference type="GO" id="GO:0044206">
    <property type="term" value="P:UMP salvage"/>
    <property type="evidence" value="ECO:0007669"/>
    <property type="project" value="UniProtKB-UniRule"/>
</dbReference>
<feature type="domain" description="Phosphoribulokinase/uridine kinase" evidence="18">
    <location>
        <begin position="11"/>
        <end position="200"/>
    </location>
</feature>
<feature type="binding site" evidence="16">
    <location>
        <begin position="16"/>
        <end position="23"/>
    </location>
    <ligand>
        <name>ATP</name>
        <dbReference type="ChEBI" id="CHEBI:30616"/>
    </ligand>
</feature>
<dbReference type="RefSeq" id="WP_116000202.1">
    <property type="nucleotide sequence ID" value="NZ_QUOV01000001.1"/>
</dbReference>
<evidence type="ECO:0000256" key="8">
    <source>
        <dbReference type="ARBA" id="ARBA00022679"/>
    </source>
</evidence>
<keyword evidence="10 16" id="KW-0418">Kinase</keyword>
<comment type="subcellular location">
    <subcellularLocation>
        <location evidence="1 16 17">Cytoplasm</location>
    </subcellularLocation>
</comment>
<evidence type="ECO:0000256" key="7">
    <source>
        <dbReference type="ARBA" id="ARBA00022490"/>
    </source>
</evidence>
<dbReference type="InterPro" id="IPR006083">
    <property type="entry name" value="PRK/URK"/>
</dbReference>
<dbReference type="GO" id="GO:0004849">
    <property type="term" value="F:uridine kinase activity"/>
    <property type="evidence" value="ECO:0007669"/>
    <property type="project" value="UniProtKB-UniRule"/>
</dbReference>
<accession>A0A3E0UFA4</accession>
<name>A0A3E0UFA4_9GAMM</name>
<evidence type="ECO:0000256" key="13">
    <source>
        <dbReference type="ARBA" id="ARBA00031452"/>
    </source>
</evidence>
<dbReference type="EMBL" id="QUOV01000001">
    <property type="protein sequence ID" value="REL35530.1"/>
    <property type="molecule type" value="Genomic_DNA"/>
</dbReference>
<sequence>MNADQLAKPTIIAVVGASASGKTLFAQTIYDELLPELGEQGISIIKEDSYYRSQDDLPMEERIRTNYDHPNAFEHELLHQHLSDLTAGKAIECPTYCYKTHTRTAETVTINPTKIILIEGIMLLTNEQLRSSFDIKVYMDTPLDICLIRRIKRDTQERGRSIDSITNQYLETVRPMYYQFIEPAKAHADIVITRGGKNRMAIEVLKAKIRQLTYNNN</sequence>
<evidence type="ECO:0000256" key="15">
    <source>
        <dbReference type="ARBA" id="ARBA00048909"/>
    </source>
</evidence>
<dbReference type="Pfam" id="PF00485">
    <property type="entry name" value="PRK"/>
    <property type="match status" value="1"/>
</dbReference>
<dbReference type="NCBIfam" id="NF004018">
    <property type="entry name" value="PRK05480.1"/>
    <property type="match status" value="1"/>
</dbReference>
<keyword evidence="7 16" id="KW-0963">Cytoplasm</keyword>